<dbReference type="AlphaFoldDB" id="A0A814Y3G7"/>
<comment type="caution">
    <text evidence="1">The sequence shown here is derived from an EMBL/GenBank/DDBJ whole genome shotgun (WGS) entry which is preliminary data.</text>
</comment>
<sequence length="642" mass="75507">MRLLHFRFQRQGQCYSMRHKQPLSIGKTSPMLFEQLPDEILLIVCSYLSSFHITKAFNDLNYRLNCTINQYRQHLDLRGLDLRQFYFFCKMLRVSFGKQVRSITLSNAAPSVRQLTLFRKQVEPFVHLLPNLERLTLLDYYDDELDLYLPLISVLKNLKELKIVFVKNKNEATLCSLISQMLTDNFVYFDHLPKRRKRDFSILQKLSLTGTGFLKLTPIYNETITHLTLEIDNTDDLVEIFAGFEHLKYLNVNMKQLTILASSVYDITSDERKIQCLSLTDFHFQTKWQPENLTFTHFVAILNCVPNIQHLFCILRTELTQDKFIHSDYIVVDKWRALFHELSSLVDLTCTIKCPLKASSYVECDFLRINANVSRASQQSIDIHLCYNNEIMNNVKNDLTLELDIQDLHKMTGSQLAPRLIRSHELTLYSDFFVDDDKLLSTFPDSLSLPDHLVFSQIRSLDLLGEFPSMNNIFLVTFVEQLIRRSPNLHSIGFFLYWVENMTDLVLNFLRPLKNYLKQIKKCYLYTEGDIDEKFVSELACLIPSLTLLSVKIDWYCNTAEVVNLCLLHMKHLIHLEMVLEEIPDYLDEDYIDRIKMEKEIETLAMARDTREWLKRNTILGKKSFNRIFRAEKNGNDLKIWL</sequence>
<dbReference type="EMBL" id="CAJNOR010001945">
    <property type="protein sequence ID" value="CAF1223956.1"/>
    <property type="molecule type" value="Genomic_DNA"/>
</dbReference>
<protein>
    <recommendedName>
        <fullName evidence="3">F-box domain-containing protein</fullName>
    </recommendedName>
</protein>
<keyword evidence="2" id="KW-1185">Reference proteome</keyword>
<dbReference type="SUPFAM" id="SSF52047">
    <property type="entry name" value="RNI-like"/>
    <property type="match status" value="1"/>
</dbReference>
<evidence type="ECO:0000313" key="2">
    <source>
        <dbReference type="Proteomes" id="UP000663828"/>
    </source>
</evidence>
<reference evidence="1" key="1">
    <citation type="submission" date="2021-02" db="EMBL/GenBank/DDBJ databases">
        <authorList>
            <person name="Nowell W R."/>
        </authorList>
    </citation>
    <scope>NUCLEOTIDE SEQUENCE</scope>
</reference>
<evidence type="ECO:0000313" key="1">
    <source>
        <dbReference type="EMBL" id="CAF1223956.1"/>
    </source>
</evidence>
<dbReference type="Proteomes" id="UP000663828">
    <property type="component" value="Unassembled WGS sequence"/>
</dbReference>
<evidence type="ECO:0008006" key="3">
    <source>
        <dbReference type="Google" id="ProtNLM"/>
    </source>
</evidence>
<name>A0A814Y3G7_ADIRI</name>
<accession>A0A814Y3G7</accession>
<organism evidence="1 2">
    <name type="scientific">Adineta ricciae</name>
    <name type="common">Rotifer</name>
    <dbReference type="NCBI Taxonomy" id="249248"/>
    <lineage>
        <taxon>Eukaryota</taxon>
        <taxon>Metazoa</taxon>
        <taxon>Spiralia</taxon>
        <taxon>Gnathifera</taxon>
        <taxon>Rotifera</taxon>
        <taxon>Eurotatoria</taxon>
        <taxon>Bdelloidea</taxon>
        <taxon>Adinetida</taxon>
        <taxon>Adinetidae</taxon>
        <taxon>Adineta</taxon>
    </lineage>
</organism>
<proteinExistence type="predicted"/>
<gene>
    <name evidence="1" type="ORF">XAT740_LOCUS24861</name>
</gene>